<proteinExistence type="predicted"/>
<feature type="compositionally biased region" description="Basic and acidic residues" evidence="1">
    <location>
        <begin position="56"/>
        <end position="65"/>
    </location>
</feature>
<dbReference type="Proteomes" id="UP000316270">
    <property type="component" value="Chromosome 8"/>
</dbReference>
<protein>
    <submittedName>
        <fullName evidence="2">Uncharacterized protein</fullName>
    </submittedName>
</protein>
<evidence type="ECO:0000313" key="3">
    <source>
        <dbReference type="Proteomes" id="UP000316270"/>
    </source>
</evidence>
<sequence length="398" mass="44719">MCDFNTTFAESKSGFKESEIFLPPRCPPDTILGPSRNTFHCPITSTETTFTENDSYESRSSERQPPDSTEATLIHDDLPERSLSASLRDALKDSYSSNFGHAEIVGTRGFRPQSFDSFGSEFSLPDELIRPFRNEDRQFDPQLFDSSGSEFSLSAELIRPFRDEDDQDEPLIKKNSDVLDDSVATVNRPLCDLHVGKSESFSSAHKSASNSDPSAIAPDEHVSSLHHNTPVVDSPNKCGSIHFVDVFGTLASNDAKSENRDQYDFEILEDHEDGKAYEDDEAWCGKCGGVWWADEDNYKTFWGLKEGEFERWRCSRCGKIRIRKKNETMREIASAGSAESCTTAADVSNAHQTARTQMPTSVEEIVHPLKLDDDNEEENREADEKKKSYYVPGGWIDT</sequence>
<organism evidence="2 3">
    <name type="scientific">Venturia effusa</name>
    <dbReference type="NCBI Taxonomy" id="50376"/>
    <lineage>
        <taxon>Eukaryota</taxon>
        <taxon>Fungi</taxon>
        <taxon>Dikarya</taxon>
        <taxon>Ascomycota</taxon>
        <taxon>Pezizomycotina</taxon>
        <taxon>Dothideomycetes</taxon>
        <taxon>Pleosporomycetidae</taxon>
        <taxon>Venturiales</taxon>
        <taxon>Venturiaceae</taxon>
        <taxon>Venturia</taxon>
    </lineage>
</organism>
<dbReference type="AlphaFoldDB" id="A0A517LB33"/>
<gene>
    <name evidence="2" type="ORF">FKW77_007169</name>
</gene>
<feature type="region of interest" description="Disordered" evidence="1">
    <location>
        <begin position="349"/>
        <end position="398"/>
    </location>
</feature>
<keyword evidence="3" id="KW-1185">Reference proteome</keyword>
<evidence type="ECO:0000256" key="1">
    <source>
        <dbReference type="SAM" id="MobiDB-lite"/>
    </source>
</evidence>
<evidence type="ECO:0000313" key="2">
    <source>
        <dbReference type="EMBL" id="QDS72849.1"/>
    </source>
</evidence>
<dbReference type="OrthoDB" id="10492036at2759"/>
<name>A0A517LB33_9PEZI</name>
<feature type="compositionally biased region" description="Polar residues" evidence="1">
    <location>
        <begin position="349"/>
        <end position="360"/>
    </location>
</feature>
<accession>A0A517LB33</accession>
<dbReference type="EMBL" id="CP042192">
    <property type="protein sequence ID" value="QDS72849.1"/>
    <property type="molecule type" value="Genomic_DNA"/>
</dbReference>
<reference evidence="2 3" key="1">
    <citation type="submission" date="2019-07" db="EMBL/GenBank/DDBJ databases">
        <title>Finished genome of Venturia effusa.</title>
        <authorList>
            <person name="Young C.A."/>
            <person name="Cox M.P."/>
            <person name="Ganley A.R.D."/>
            <person name="David W.J."/>
        </authorList>
    </citation>
    <scope>NUCLEOTIDE SEQUENCE [LARGE SCALE GENOMIC DNA]</scope>
    <source>
        <strain evidence="3">albino</strain>
    </source>
</reference>
<feature type="region of interest" description="Disordered" evidence="1">
    <location>
        <begin position="46"/>
        <end position="71"/>
    </location>
</feature>